<evidence type="ECO:0000313" key="4">
    <source>
        <dbReference type="Proteomes" id="UP000283090"/>
    </source>
</evidence>
<proteinExistence type="predicted"/>
<dbReference type="STRING" id="97331.A0A436ZQ97"/>
<sequence length="378" mass="42823">MSPAPISMATNLSNSNSILPAFNDPVFSDLIVLSGPSKTPFRIHKVIVSATSNFFKTICKPGNHSNGGSQIIELPKIPPTVLQTILLWQYGQPYVLPPHTPPSSSSAHESKFANTLGRNEDDFSTESLIITTYSTAVYLQIPLLQSAILTAIADEFRFRPWIRFTRPVGFMQNLCNHHRYCLHVSQKQPITKTTSSDTSVFPSADHSGKINFVPRIRSGSGDNKTPVVECVSVMVASHNFKDLANEIETLKGEKVKAKGEGETSRLDDLDFNRDDGLFTVILPVWEDFVRKKEERRVLEPRNDPRIFTIKEPNHPRAPKSVYRLIDLSVLLGFIWLIHHYWEISSLILGWGFMIFGICCFLFWAILSYRLYRQGVWSW</sequence>
<dbReference type="InterPro" id="IPR000210">
    <property type="entry name" value="BTB/POZ_dom"/>
</dbReference>
<dbReference type="Gene3D" id="3.30.710.10">
    <property type="entry name" value="Potassium Channel Kv1.1, Chain A"/>
    <property type="match status" value="1"/>
</dbReference>
<feature type="transmembrane region" description="Helical" evidence="1">
    <location>
        <begin position="347"/>
        <end position="371"/>
    </location>
</feature>
<dbReference type="PROSITE" id="PS50097">
    <property type="entry name" value="BTB"/>
    <property type="match status" value="1"/>
</dbReference>
<dbReference type="GeneID" id="93591269"/>
<keyword evidence="1" id="KW-1133">Transmembrane helix</keyword>
<comment type="caution">
    <text evidence="3">The sequence shown here is derived from an EMBL/GenBank/DDBJ whole genome shotgun (WGS) entry which is preliminary data.</text>
</comment>
<evidence type="ECO:0000259" key="2">
    <source>
        <dbReference type="PROSITE" id="PS50097"/>
    </source>
</evidence>
<dbReference type="Pfam" id="PF00651">
    <property type="entry name" value="BTB"/>
    <property type="match status" value="1"/>
</dbReference>
<dbReference type="CDD" id="cd18186">
    <property type="entry name" value="BTB_POZ_ZBTB_KLHL-like"/>
    <property type="match status" value="1"/>
</dbReference>
<dbReference type="RefSeq" id="XP_067486625.1">
    <property type="nucleotide sequence ID" value="XM_067638769.1"/>
</dbReference>
<reference evidence="3 4" key="1">
    <citation type="submission" date="2019-01" db="EMBL/GenBank/DDBJ databases">
        <title>Intercellular communication is required for trap formation in the nematode-trapping fungus Duddingtonia flagrans.</title>
        <authorList>
            <person name="Youssar L."/>
            <person name="Wernet V."/>
            <person name="Hensel N."/>
            <person name="Hildebrandt H.-G."/>
            <person name="Fischer R."/>
        </authorList>
    </citation>
    <scope>NUCLEOTIDE SEQUENCE [LARGE SCALE GENOMIC DNA]</scope>
    <source>
        <strain evidence="3 4">CBS H-5679</strain>
    </source>
</reference>
<organism evidence="3 4">
    <name type="scientific">Arthrobotrys flagrans</name>
    <name type="common">Nematode-trapping fungus</name>
    <name type="synonym">Trichothecium flagrans</name>
    <dbReference type="NCBI Taxonomy" id="97331"/>
    <lineage>
        <taxon>Eukaryota</taxon>
        <taxon>Fungi</taxon>
        <taxon>Dikarya</taxon>
        <taxon>Ascomycota</taxon>
        <taxon>Pezizomycotina</taxon>
        <taxon>Orbiliomycetes</taxon>
        <taxon>Orbiliales</taxon>
        <taxon>Orbiliaceae</taxon>
        <taxon>Arthrobotrys</taxon>
    </lineage>
</organism>
<evidence type="ECO:0000256" key="1">
    <source>
        <dbReference type="SAM" id="Phobius"/>
    </source>
</evidence>
<keyword evidence="1" id="KW-0812">Transmembrane</keyword>
<dbReference type="SUPFAM" id="SSF54695">
    <property type="entry name" value="POZ domain"/>
    <property type="match status" value="1"/>
</dbReference>
<dbReference type="InterPro" id="IPR011333">
    <property type="entry name" value="SKP1/BTB/POZ_sf"/>
</dbReference>
<dbReference type="EMBL" id="SAEB01000012">
    <property type="protein sequence ID" value="RVD81081.1"/>
    <property type="molecule type" value="Genomic_DNA"/>
</dbReference>
<feature type="domain" description="BTB" evidence="2">
    <location>
        <begin position="28"/>
        <end position="98"/>
    </location>
</feature>
<protein>
    <recommendedName>
        <fullName evidence="2">BTB domain-containing protein</fullName>
    </recommendedName>
</protein>
<name>A0A436ZQ97_ARTFL</name>
<dbReference type="AlphaFoldDB" id="A0A436ZQ97"/>
<gene>
    <name evidence="3" type="ORF">DFL_008958</name>
</gene>
<evidence type="ECO:0000313" key="3">
    <source>
        <dbReference type="EMBL" id="RVD81081.1"/>
    </source>
</evidence>
<keyword evidence="1" id="KW-0472">Membrane</keyword>
<dbReference type="VEuPathDB" id="FungiDB:DFL_008958"/>
<keyword evidence="4" id="KW-1185">Reference proteome</keyword>
<accession>A0A436ZQ97</accession>
<dbReference type="Proteomes" id="UP000283090">
    <property type="component" value="Unassembled WGS sequence"/>
</dbReference>
<dbReference type="OrthoDB" id="6359816at2759"/>